<sequence>MLGYRHGFHAGNFADVVKHSVLVMELGRFVLKDTPFLYFDTHGGRGIYDLNSEWAETGEAERGIKRLLSLSFSGDSSGIPDSCKFYLDIVKKTWGSGSVYPGSPLIASYFIREQDYGVISELHPKDFKALENLFRHSRNIHLHFKDGFERCRSLLPPRGNMPKRGLLLLDPSYELPEDYSLVQEAVKRNIKTWTAGTILLWYPLIERRAGLIENLKSGIADFAGKENVEWLVCELAVRKPGLTERDGHQTSLYGTGMIIVRPGWKTRDKLEELLPFYQKIFAEDDCSYFKIESSGSL</sequence>
<dbReference type="GO" id="GO:0070475">
    <property type="term" value="P:rRNA base methylation"/>
    <property type="evidence" value="ECO:0007669"/>
    <property type="project" value="UniProtKB-UniRule"/>
</dbReference>
<feature type="binding site" evidence="1">
    <location>
        <position position="170"/>
    </location>
    <ligand>
        <name>S-adenosyl-L-methionine</name>
        <dbReference type="ChEBI" id="CHEBI:59789"/>
    </ligand>
</feature>
<gene>
    <name evidence="1" type="primary">rlmJ</name>
    <name evidence="2" type="ORF">IAA81_06865</name>
</gene>
<dbReference type="PANTHER" id="PTHR37426:SF1">
    <property type="entry name" value="RIBOSOMAL RNA LARGE SUBUNIT METHYLTRANSFERASE J"/>
    <property type="match status" value="1"/>
</dbReference>
<proteinExistence type="inferred from homology"/>
<keyword evidence="1" id="KW-0808">Transferase</keyword>
<comment type="catalytic activity">
    <reaction evidence="1">
        <text>adenosine(2030) in 23S rRNA + S-adenosyl-L-methionine = N(6)-methyladenosine(2030) in 23S rRNA + S-adenosyl-L-homocysteine + H(+)</text>
        <dbReference type="Rhea" id="RHEA:43736"/>
        <dbReference type="Rhea" id="RHEA-COMP:10668"/>
        <dbReference type="Rhea" id="RHEA-COMP:10669"/>
        <dbReference type="ChEBI" id="CHEBI:15378"/>
        <dbReference type="ChEBI" id="CHEBI:57856"/>
        <dbReference type="ChEBI" id="CHEBI:59789"/>
        <dbReference type="ChEBI" id="CHEBI:74411"/>
        <dbReference type="ChEBI" id="CHEBI:74449"/>
        <dbReference type="EC" id="2.1.1.266"/>
    </reaction>
</comment>
<keyword evidence="1" id="KW-0949">S-adenosyl-L-methionine</keyword>
<feature type="binding site" evidence="1">
    <location>
        <position position="42"/>
    </location>
    <ligand>
        <name>S-adenosyl-L-methionine</name>
        <dbReference type="ChEBI" id="CHEBI:59789"/>
    </ligand>
</feature>
<comment type="similarity">
    <text evidence="1">Belongs to the RlmJ family.</text>
</comment>
<comment type="subunit">
    <text evidence="1">Monomer.</text>
</comment>
<dbReference type="GO" id="GO:0003723">
    <property type="term" value="F:RNA binding"/>
    <property type="evidence" value="ECO:0007669"/>
    <property type="project" value="UniProtKB-UniRule"/>
</dbReference>
<dbReference type="Gene3D" id="3.40.50.150">
    <property type="entry name" value="Vaccinia Virus protein VP39"/>
    <property type="match status" value="1"/>
</dbReference>
<dbReference type="Pfam" id="PF04378">
    <property type="entry name" value="RsmJ"/>
    <property type="match status" value="1"/>
</dbReference>
<evidence type="ECO:0000256" key="1">
    <source>
        <dbReference type="HAMAP-Rule" id="MF_00934"/>
    </source>
</evidence>
<dbReference type="PANTHER" id="PTHR37426">
    <property type="entry name" value="RIBOSOMAL RNA LARGE SUBUNIT METHYLTRANSFERASE J"/>
    <property type="match status" value="1"/>
</dbReference>
<accession>A0A9D9HQF2</accession>
<name>A0A9D9HQF2_9SPIR</name>
<reference evidence="2" key="1">
    <citation type="submission" date="2020-10" db="EMBL/GenBank/DDBJ databases">
        <authorList>
            <person name="Gilroy R."/>
        </authorList>
    </citation>
    <scope>NUCLEOTIDE SEQUENCE</scope>
    <source>
        <strain evidence="2">10532</strain>
    </source>
</reference>
<feature type="site" description="Interaction with substrate rRNA" evidence="1">
    <location>
        <position position="4"/>
    </location>
</feature>
<feature type="binding site" evidence="1">
    <location>
        <position position="19"/>
    </location>
    <ligand>
        <name>S-adenosyl-L-methionine</name>
        <dbReference type="ChEBI" id="CHEBI:59789"/>
    </ligand>
</feature>
<feature type="binding site" evidence="1">
    <location>
        <position position="121"/>
    </location>
    <ligand>
        <name>S-adenosyl-L-methionine</name>
        <dbReference type="ChEBI" id="CHEBI:59789"/>
    </ligand>
</feature>
<dbReference type="InterPro" id="IPR007473">
    <property type="entry name" value="RlmJ"/>
</dbReference>
<dbReference type="SUPFAM" id="SSF53335">
    <property type="entry name" value="S-adenosyl-L-methionine-dependent methyltransferases"/>
    <property type="match status" value="1"/>
</dbReference>
<comment type="caution">
    <text evidence="2">The sequence shown here is derived from an EMBL/GenBank/DDBJ whole genome shotgun (WGS) entry which is preliminary data.</text>
</comment>
<keyword evidence="1" id="KW-0489">Methyltransferase</keyword>
<dbReference type="AlphaFoldDB" id="A0A9D9HQF2"/>
<protein>
    <recommendedName>
        <fullName evidence="1">Ribosomal RNA large subunit methyltransferase J</fullName>
        <ecNumber evidence="1">2.1.1.266</ecNumber>
    </recommendedName>
    <alternativeName>
        <fullName evidence="1">23S rRNA (adenine(2030)-N6)-methyltransferase</fullName>
    </alternativeName>
    <alternativeName>
        <fullName evidence="1">23S rRNA m6A2030 methyltransferase</fullName>
    </alternativeName>
</protein>
<evidence type="ECO:0000313" key="2">
    <source>
        <dbReference type="EMBL" id="MBO8457933.1"/>
    </source>
</evidence>
<feature type="binding site" evidence="1">
    <location>
        <position position="103"/>
    </location>
    <ligand>
        <name>S-adenosyl-L-methionine</name>
        <dbReference type="ChEBI" id="CHEBI:59789"/>
    </ligand>
</feature>
<dbReference type="GO" id="GO:0005829">
    <property type="term" value="C:cytosol"/>
    <property type="evidence" value="ECO:0007669"/>
    <property type="project" value="TreeGrafter"/>
</dbReference>
<dbReference type="HAMAP" id="MF_00934">
    <property type="entry name" value="23SrRNA_methyltr_J"/>
    <property type="match status" value="1"/>
</dbReference>
<dbReference type="GO" id="GO:0036307">
    <property type="term" value="F:23S rRNA (adenine(2030)-N(6))-methyltransferase activity"/>
    <property type="evidence" value="ECO:0007669"/>
    <property type="project" value="UniProtKB-UniRule"/>
</dbReference>
<comment type="function">
    <text evidence="1">Specifically methylates the adenine in position 2030 of 23S rRNA.</text>
</comment>
<keyword evidence="1" id="KW-0694">RNA-binding</keyword>
<evidence type="ECO:0000313" key="3">
    <source>
        <dbReference type="Proteomes" id="UP000823638"/>
    </source>
</evidence>
<dbReference type="EC" id="2.1.1.266" evidence="1"/>
<dbReference type="Proteomes" id="UP000823638">
    <property type="component" value="Unassembled WGS sequence"/>
</dbReference>
<dbReference type="EMBL" id="JADIMM010000080">
    <property type="protein sequence ID" value="MBO8457933.1"/>
    <property type="molecule type" value="Genomic_DNA"/>
</dbReference>
<feature type="binding site" evidence="1">
    <location>
        <begin position="146"/>
        <end position="147"/>
    </location>
    <ligand>
        <name>S-adenosyl-L-methionine</name>
        <dbReference type="ChEBI" id="CHEBI:59789"/>
    </ligand>
</feature>
<dbReference type="InterPro" id="IPR029063">
    <property type="entry name" value="SAM-dependent_MTases_sf"/>
</dbReference>
<organism evidence="2 3">
    <name type="scientific">Candidatus Gallitreponema excrementavium</name>
    <dbReference type="NCBI Taxonomy" id="2840840"/>
    <lineage>
        <taxon>Bacteria</taxon>
        <taxon>Pseudomonadati</taxon>
        <taxon>Spirochaetota</taxon>
        <taxon>Spirochaetia</taxon>
        <taxon>Spirochaetales</taxon>
        <taxon>Candidatus Gallitreponema</taxon>
    </lineage>
</organism>
<keyword evidence="1" id="KW-0698">rRNA processing</keyword>
<reference evidence="2" key="2">
    <citation type="journal article" date="2021" name="PeerJ">
        <title>Extensive microbial diversity within the chicken gut microbiome revealed by metagenomics and culture.</title>
        <authorList>
            <person name="Gilroy R."/>
            <person name="Ravi A."/>
            <person name="Getino M."/>
            <person name="Pursley I."/>
            <person name="Horton D.L."/>
            <person name="Alikhan N.F."/>
            <person name="Baker D."/>
            <person name="Gharbi K."/>
            <person name="Hall N."/>
            <person name="Watson M."/>
            <person name="Adriaenssens E.M."/>
            <person name="Foster-Nyarko E."/>
            <person name="Jarju S."/>
            <person name="Secka A."/>
            <person name="Antonio M."/>
            <person name="Oren A."/>
            <person name="Chaudhuri R.R."/>
            <person name="La Ragione R."/>
            <person name="Hildebrand F."/>
            <person name="Pallen M.J."/>
        </authorList>
    </citation>
    <scope>NUCLEOTIDE SEQUENCE</scope>
    <source>
        <strain evidence="2">10532</strain>
    </source>
</reference>
<feature type="active site" description="Proton acceptor" evidence="1">
    <location>
        <position position="170"/>
    </location>
</feature>